<dbReference type="Pfam" id="PF13960">
    <property type="entry name" value="DUF4218"/>
    <property type="match status" value="1"/>
</dbReference>
<dbReference type="PANTHER" id="PTHR48258">
    <property type="entry name" value="DUF4218 DOMAIN-CONTAINING PROTEIN-RELATED"/>
    <property type="match status" value="1"/>
</dbReference>
<sequence length="191" mass="22656">MYFPPSFFDIMVYLVVYLVRDIRLCGLVFLWRMYLVEHYIKILKSHVKSPHRPKASIVERYITEEAIEFCTNYMPATKSVGVHKHFEEDKSLNKQKIDHQRTQQKILNWFKSQNLNDNTIFETIKWLVHVPNFDVNKFSFYTKAQDNKSIVQNNVVMVVAKLVHFSTLKDKNVVMASICYFGVTENIREIN</sequence>
<dbReference type="AlphaFoldDB" id="A0A371HSG8"/>
<dbReference type="OrthoDB" id="1397097at2759"/>
<feature type="non-terminal residue" evidence="3">
    <location>
        <position position="1"/>
    </location>
</feature>
<comment type="caution">
    <text evidence="3">The sequence shown here is derived from an EMBL/GenBank/DDBJ whole genome shotgun (WGS) entry which is preliminary data.</text>
</comment>
<accession>A0A371HSG8</accession>
<dbReference type="Proteomes" id="UP000257109">
    <property type="component" value="Unassembled WGS sequence"/>
</dbReference>
<organism evidence="3 4">
    <name type="scientific">Mucuna pruriens</name>
    <name type="common">Velvet bean</name>
    <name type="synonym">Dolichos pruriens</name>
    <dbReference type="NCBI Taxonomy" id="157652"/>
    <lineage>
        <taxon>Eukaryota</taxon>
        <taxon>Viridiplantae</taxon>
        <taxon>Streptophyta</taxon>
        <taxon>Embryophyta</taxon>
        <taxon>Tracheophyta</taxon>
        <taxon>Spermatophyta</taxon>
        <taxon>Magnoliopsida</taxon>
        <taxon>eudicotyledons</taxon>
        <taxon>Gunneridae</taxon>
        <taxon>Pentapetalae</taxon>
        <taxon>rosids</taxon>
        <taxon>fabids</taxon>
        <taxon>Fabales</taxon>
        <taxon>Fabaceae</taxon>
        <taxon>Papilionoideae</taxon>
        <taxon>50 kb inversion clade</taxon>
        <taxon>NPAAA clade</taxon>
        <taxon>indigoferoid/millettioid clade</taxon>
        <taxon>Phaseoleae</taxon>
        <taxon>Mucuna</taxon>
    </lineage>
</organism>
<evidence type="ECO:0000256" key="1">
    <source>
        <dbReference type="SAM" id="Phobius"/>
    </source>
</evidence>
<protein>
    <recommendedName>
        <fullName evidence="2">DUF4218 domain-containing protein</fullName>
    </recommendedName>
</protein>
<keyword evidence="1" id="KW-1133">Transmembrane helix</keyword>
<feature type="domain" description="DUF4218" evidence="2">
    <location>
        <begin position="1"/>
        <end position="79"/>
    </location>
</feature>
<gene>
    <name evidence="3" type="ORF">CR513_10408</name>
</gene>
<keyword evidence="1" id="KW-0472">Membrane</keyword>
<reference evidence="3" key="1">
    <citation type="submission" date="2018-05" db="EMBL/GenBank/DDBJ databases">
        <title>Draft genome of Mucuna pruriens seed.</title>
        <authorList>
            <person name="Nnadi N.E."/>
            <person name="Vos R."/>
            <person name="Hasami M.H."/>
            <person name="Devisetty U.K."/>
            <person name="Aguiy J.C."/>
        </authorList>
    </citation>
    <scope>NUCLEOTIDE SEQUENCE [LARGE SCALE GENOMIC DNA]</scope>
    <source>
        <strain evidence="3">JCA_2017</strain>
    </source>
</reference>
<dbReference type="EMBL" id="QJKJ01001823">
    <property type="protein sequence ID" value="RDY05722.1"/>
    <property type="molecule type" value="Genomic_DNA"/>
</dbReference>
<keyword evidence="4" id="KW-1185">Reference proteome</keyword>
<evidence type="ECO:0000313" key="3">
    <source>
        <dbReference type="EMBL" id="RDY05722.1"/>
    </source>
</evidence>
<feature type="transmembrane region" description="Helical" evidence="1">
    <location>
        <begin position="12"/>
        <end position="35"/>
    </location>
</feature>
<evidence type="ECO:0000313" key="4">
    <source>
        <dbReference type="Proteomes" id="UP000257109"/>
    </source>
</evidence>
<proteinExistence type="predicted"/>
<evidence type="ECO:0000259" key="2">
    <source>
        <dbReference type="Pfam" id="PF13960"/>
    </source>
</evidence>
<name>A0A371HSG8_MUCPR</name>
<dbReference type="InterPro" id="IPR025452">
    <property type="entry name" value="DUF4218"/>
</dbReference>
<dbReference type="PANTHER" id="PTHR48258:SF9">
    <property type="entry name" value="OS01G0348150 PROTEIN"/>
    <property type="match status" value="1"/>
</dbReference>
<keyword evidence="1" id="KW-0812">Transmembrane</keyword>